<comment type="caution">
    <text evidence="1">The sequence shown here is derived from an EMBL/GenBank/DDBJ whole genome shotgun (WGS) entry which is preliminary data.</text>
</comment>
<keyword evidence="2" id="KW-1185">Reference proteome</keyword>
<dbReference type="AlphaFoldDB" id="A0A545UPE4"/>
<accession>A0A545UPE4</accession>
<protein>
    <submittedName>
        <fullName evidence="1">Uncharacterized protein</fullName>
    </submittedName>
</protein>
<evidence type="ECO:0000313" key="2">
    <source>
        <dbReference type="Proteomes" id="UP000315783"/>
    </source>
</evidence>
<reference evidence="1 2" key="1">
    <citation type="journal article" date="2019" name="Appl. Microbiol. Biotechnol.">
        <title>Genome sequence of Isaria javanica and comparative genome analysis insights into family S53 peptidase evolution in fungal entomopathogens.</title>
        <authorList>
            <person name="Lin R."/>
            <person name="Zhang X."/>
            <person name="Xin B."/>
            <person name="Zou M."/>
            <person name="Gao Y."/>
            <person name="Qin F."/>
            <person name="Hu Q."/>
            <person name="Xie B."/>
            <person name="Cheng X."/>
        </authorList>
    </citation>
    <scope>NUCLEOTIDE SEQUENCE [LARGE SCALE GENOMIC DNA]</scope>
    <source>
        <strain evidence="1 2">IJ1G</strain>
    </source>
</reference>
<name>A0A545UPE4_9HYPO</name>
<dbReference type="Proteomes" id="UP000315783">
    <property type="component" value="Unassembled WGS sequence"/>
</dbReference>
<proteinExistence type="predicted"/>
<organism evidence="1 2">
    <name type="scientific">Cordyceps javanica</name>
    <dbReference type="NCBI Taxonomy" id="43265"/>
    <lineage>
        <taxon>Eukaryota</taxon>
        <taxon>Fungi</taxon>
        <taxon>Dikarya</taxon>
        <taxon>Ascomycota</taxon>
        <taxon>Pezizomycotina</taxon>
        <taxon>Sordariomycetes</taxon>
        <taxon>Hypocreomycetidae</taxon>
        <taxon>Hypocreales</taxon>
        <taxon>Cordycipitaceae</taxon>
        <taxon>Cordyceps</taxon>
    </lineage>
</organism>
<dbReference type="EMBL" id="SPUK01000019">
    <property type="protein sequence ID" value="TQV91342.1"/>
    <property type="molecule type" value="Genomic_DNA"/>
</dbReference>
<evidence type="ECO:0000313" key="1">
    <source>
        <dbReference type="EMBL" id="TQV91342.1"/>
    </source>
</evidence>
<sequence length="55" mass="6179">MKQSSTNYLPTELEVVPSLTARGPHPPVVCQPPVQDLLVRAWSLELNIQYNMGFI</sequence>
<gene>
    <name evidence="1" type="ORF">IF1G_09841</name>
</gene>